<sequence>MGIRVTTQCTENGKIEPVLHVAPNMVGPVSEGTNYDAGRSICGSLQAYGLAFLGRRIDIALDGVLKKIKFTLVSGEPLILSEGFGGIYKGILKKCVELPLDSTFSLTAPKSV</sequence>
<protein>
    <submittedName>
        <fullName evidence="3">SLBB domain-containing protein</fullName>
    </submittedName>
</protein>
<evidence type="ECO:0000313" key="3">
    <source>
        <dbReference type="WBParaSite" id="HDID_0000280201-mRNA-1"/>
    </source>
</evidence>
<evidence type="ECO:0000313" key="1">
    <source>
        <dbReference type="EMBL" id="VDL22304.1"/>
    </source>
</evidence>
<accession>A0A0R3SDM5</accession>
<organism evidence="3">
    <name type="scientific">Hymenolepis diminuta</name>
    <name type="common">Rat tapeworm</name>
    <dbReference type="NCBI Taxonomy" id="6216"/>
    <lineage>
        <taxon>Eukaryota</taxon>
        <taxon>Metazoa</taxon>
        <taxon>Spiralia</taxon>
        <taxon>Lophotrochozoa</taxon>
        <taxon>Platyhelminthes</taxon>
        <taxon>Cestoda</taxon>
        <taxon>Eucestoda</taxon>
        <taxon>Cyclophyllidea</taxon>
        <taxon>Hymenolepididae</taxon>
        <taxon>Hymenolepis</taxon>
    </lineage>
</organism>
<dbReference type="WBParaSite" id="HDID_0000280201-mRNA-1">
    <property type="protein sequence ID" value="HDID_0000280201-mRNA-1"/>
    <property type="gene ID" value="HDID_0000280201"/>
</dbReference>
<proteinExistence type="predicted"/>
<dbReference type="EMBL" id="UYSG01000738">
    <property type="protein sequence ID" value="VDL22304.1"/>
    <property type="molecule type" value="Genomic_DNA"/>
</dbReference>
<gene>
    <name evidence="1" type="ORF">HDID_LOCUS2800</name>
</gene>
<dbReference type="OrthoDB" id="10563854at2759"/>
<evidence type="ECO:0000313" key="2">
    <source>
        <dbReference type="Proteomes" id="UP000274504"/>
    </source>
</evidence>
<dbReference type="AlphaFoldDB" id="A0A0R3SDM5"/>
<reference evidence="3" key="1">
    <citation type="submission" date="2017-02" db="UniProtKB">
        <authorList>
            <consortium name="WormBaseParasite"/>
        </authorList>
    </citation>
    <scope>IDENTIFICATION</scope>
</reference>
<dbReference type="Proteomes" id="UP000274504">
    <property type="component" value="Unassembled WGS sequence"/>
</dbReference>
<name>A0A0R3SDM5_HYMDI</name>
<reference evidence="1 2" key="2">
    <citation type="submission" date="2018-11" db="EMBL/GenBank/DDBJ databases">
        <authorList>
            <consortium name="Pathogen Informatics"/>
        </authorList>
    </citation>
    <scope>NUCLEOTIDE SEQUENCE [LARGE SCALE GENOMIC DNA]</scope>
</reference>